<proteinExistence type="predicted"/>
<protein>
    <recommendedName>
        <fullName evidence="1">DUF7959 domain-containing protein</fullName>
    </recommendedName>
</protein>
<dbReference type="InterPro" id="IPR058265">
    <property type="entry name" value="DUF7959"/>
</dbReference>
<sequence>YEYSLDASRCVRLSPLPNNTADVLSTAEGVLSIAPIANMLIAPELKFGNYGRLLASNGQMLDIYRAVDSKTSDVVEAHFDGAQLESYAIYKAGLFSKLFSPSLLTVVINCLNLFQLVNQVPVLSSFMRFIHGPTDIVPTYSERIRSCFTQSAPSFDENNTFIFDVKSKTVKDVHSVGVETVSLALGNALAQVAPINPYRIRVFYDTNAAKTLRVFFSIDEKSNVVPSAVQKYNYTVNCAE</sequence>
<dbReference type="OrthoDB" id="5850121at2759"/>
<evidence type="ECO:0000313" key="3">
    <source>
        <dbReference type="Proteomes" id="UP000271889"/>
    </source>
</evidence>
<dbReference type="EMBL" id="UYRV01019395">
    <property type="protein sequence ID" value="VDK65984.1"/>
    <property type="molecule type" value="Genomic_DNA"/>
</dbReference>
<name>A0A3P6TH77_CYLGO</name>
<gene>
    <name evidence="2" type="ORF">CGOC_LOCUS6114</name>
</gene>
<keyword evidence="3" id="KW-1185">Reference proteome</keyword>
<dbReference type="Pfam" id="PF25899">
    <property type="entry name" value="DUF7959"/>
    <property type="match status" value="1"/>
</dbReference>
<reference evidence="2 3" key="1">
    <citation type="submission" date="2018-11" db="EMBL/GenBank/DDBJ databases">
        <authorList>
            <consortium name="Pathogen Informatics"/>
        </authorList>
    </citation>
    <scope>NUCLEOTIDE SEQUENCE [LARGE SCALE GENOMIC DNA]</scope>
</reference>
<evidence type="ECO:0000313" key="2">
    <source>
        <dbReference type="EMBL" id="VDK65984.1"/>
    </source>
</evidence>
<feature type="non-terminal residue" evidence="2">
    <location>
        <position position="1"/>
    </location>
</feature>
<dbReference type="AlphaFoldDB" id="A0A3P6TH77"/>
<feature type="domain" description="DUF7959" evidence="1">
    <location>
        <begin position="159"/>
        <end position="233"/>
    </location>
</feature>
<accession>A0A3P6TH77</accession>
<dbReference type="Proteomes" id="UP000271889">
    <property type="component" value="Unassembled WGS sequence"/>
</dbReference>
<evidence type="ECO:0000259" key="1">
    <source>
        <dbReference type="Pfam" id="PF25899"/>
    </source>
</evidence>
<organism evidence="2 3">
    <name type="scientific">Cylicostephanus goldi</name>
    <name type="common">Nematode worm</name>
    <dbReference type="NCBI Taxonomy" id="71465"/>
    <lineage>
        <taxon>Eukaryota</taxon>
        <taxon>Metazoa</taxon>
        <taxon>Ecdysozoa</taxon>
        <taxon>Nematoda</taxon>
        <taxon>Chromadorea</taxon>
        <taxon>Rhabditida</taxon>
        <taxon>Rhabditina</taxon>
        <taxon>Rhabditomorpha</taxon>
        <taxon>Strongyloidea</taxon>
        <taxon>Strongylidae</taxon>
        <taxon>Cylicostephanus</taxon>
    </lineage>
</organism>